<dbReference type="AlphaFoldDB" id="A0AA88LLN1"/>
<dbReference type="InterPro" id="IPR019412">
    <property type="entry name" value="IML2/TPR_39"/>
</dbReference>
<dbReference type="Proteomes" id="UP001187531">
    <property type="component" value="Unassembled WGS sequence"/>
</dbReference>
<gene>
    <name evidence="1" type="ORF">QYM36_008542</name>
</gene>
<dbReference type="PANTHER" id="PTHR31859">
    <property type="entry name" value="TETRATRICOPEPTIDE REPEAT PROTEIN 39 FAMILY MEMBER"/>
    <property type="match status" value="1"/>
</dbReference>
<comment type="caution">
    <text evidence="1">The sequence shown here is derived from an EMBL/GenBank/DDBJ whole genome shotgun (WGS) entry which is preliminary data.</text>
</comment>
<evidence type="ECO:0000313" key="1">
    <source>
        <dbReference type="EMBL" id="KAK2728096.1"/>
    </source>
</evidence>
<dbReference type="EMBL" id="JAVRJZ010000001">
    <property type="protein sequence ID" value="KAK2728096.1"/>
    <property type="molecule type" value="Genomic_DNA"/>
</dbReference>
<name>A0AA88LLN1_ARTSF</name>
<dbReference type="Pfam" id="PF10300">
    <property type="entry name" value="Iml2-TPR_39"/>
    <property type="match status" value="1"/>
</dbReference>
<sequence length="94" mass="10761">MTYQPKDMERASNVLKSAIEVCNAYRRKTSIAESLGRMVKKADYDAYTEEEVHAELAYAECLQLKAVLTFTEDETLMSFVKGGMKLRSCFQSYK</sequence>
<protein>
    <submittedName>
        <fullName evidence="1">Uncharacterized protein</fullName>
    </submittedName>
</protein>
<reference evidence="1" key="1">
    <citation type="submission" date="2023-07" db="EMBL/GenBank/DDBJ databases">
        <title>Chromosome-level genome assembly of Artemia franciscana.</title>
        <authorList>
            <person name="Jo E."/>
        </authorList>
    </citation>
    <scope>NUCLEOTIDE SEQUENCE</scope>
    <source>
        <tissue evidence="1">Whole body</tissue>
    </source>
</reference>
<organism evidence="1 2">
    <name type="scientific">Artemia franciscana</name>
    <name type="common">Brine shrimp</name>
    <name type="synonym">Artemia sanfranciscana</name>
    <dbReference type="NCBI Taxonomy" id="6661"/>
    <lineage>
        <taxon>Eukaryota</taxon>
        <taxon>Metazoa</taxon>
        <taxon>Ecdysozoa</taxon>
        <taxon>Arthropoda</taxon>
        <taxon>Crustacea</taxon>
        <taxon>Branchiopoda</taxon>
        <taxon>Anostraca</taxon>
        <taxon>Artemiidae</taxon>
        <taxon>Artemia</taxon>
    </lineage>
</organism>
<evidence type="ECO:0000313" key="2">
    <source>
        <dbReference type="Proteomes" id="UP001187531"/>
    </source>
</evidence>
<accession>A0AA88LLN1</accession>
<dbReference type="PANTHER" id="PTHR31859:SF9">
    <property type="entry name" value="TETRATRICOPEPTIDE REPEAT PROTEIN 39B"/>
    <property type="match status" value="1"/>
</dbReference>
<keyword evidence="2" id="KW-1185">Reference proteome</keyword>
<proteinExistence type="predicted"/>